<organism evidence="2 3">
    <name type="scientific">Gordonia caeni</name>
    <dbReference type="NCBI Taxonomy" id="1007097"/>
    <lineage>
        <taxon>Bacteria</taxon>
        <taxon>Bacillati</taxon>
        <taxon>Actinomycetota</taxon>
        <taxon>Actinomycetes</taxon>
        <taxon>Mycobacteriales</taxon>
        <taxon>Gordoniaceae</taxon>
        <taxon>Gordonia</taxon>
    </lineage>
</organism>
<evidence type="ECO:0000313" key="3">
    <source>
        <dbReference type="Proteomes" id="UP001418444"/>
    </source>
</evidence>
<comment type="caution">
    <text evidence="2">The sequence shown here is derived from an EMBL/GenBank/DDBJ whole genome shotgun (WGS) entry which is preliminary data.</text>
</comment>
<dbReference type="PANTHER" id="PTHR23355:SF42">
    <property type="entry name" value="RIBONUCLEASE II, CHLOROPLASTIC_MITOCHONDRIAL"/>
    <property type="match status" value="1"/>
</dbReference>
<dbReference type="SUPFAM" id="SSF50249">
    <property type="entry name" value="Nucleic acid-binding proteins"/>
    <property type="match status" value="1"/>
</dbReference>
<dbReference type="PANTHER" id="PTHR23355">
    <property type="entry name" value="RIBONUCLEASE"/>
    <property type="match status" value="1"/>
</dbReference>
<accession>A0ABP7PCS5</accession>
<dbReference type="Pfam" id="PF18614">
    <property type="entry name" value="RNase_II_C_S1"/>
    <property type="match status" value="1"/>
</dbReference>
<feature type="domain" description="RNB" evidence="1">
    <location>
        <begin position="101"/>
        <end position="426"/>
    </location>
</feature>
<reference evidence="3" key="1">
    <citation type="journal article" date="2019" name="Int. J. Syst. Evol. Microbiol.">
        <title>The Global Catalogue of Microorganisms (GCM) 10K type strain sequencing project: providing services to taxonomists for standard genome sequencing and annotation.</title>
        <authorList>
            <consortium name="The Broad Institute Genomics Platform"/>
            <consortium name="The Broad Institute Genome Sequencing Center for Infectious Disease"/>
            <person name="Wu L."/>
            <person name="Ma J."/>
        </authorList>
    </citation>
    <scope>NUCLEOTIDE SEQUENCE [LARGE SCALE GENOMIC DNA]</scope>
    <source>
        <strain evidence="3">JCM 16923</strain>
    </source>
</reference>
<dbReference type="EMBL" id="BAAAZW010000007">
    <property type="protein sequence ID" value="GAA3963566.1"/>
    <property type="molecule type" value="Genomic_DNA"/>
</dbReference>
<protein>
    <submittedName>
        <fullName evidence="2">RNB domain-containing ribonuclease</fullName>
    </submittedName>
</protein>
<gene>
    <name evidence="2" type="ORF">GCM10022231_24780</name>
</gene>
<keyword evidence="3" id="KW-1185">Reference proteome</keyword>
<dbReference type="Pfam" id="PF00773">
    <property type="entry name" value="RNB"/>
    <property type="match status" value="1"/>
</dbReference>
<dbReference type="Proteomes" id="UP001418444">
    <property type="component" value="Unassembled WGS sequence"/>
</dbReference>
<name>A0ABP7PCS5_9ACTN</name>
<evidence type="ECO:0000313" key="2">
    <source>
        <dbReference type="EMBL" id="GAA3963566.1"/>
    </source>
</evidence>
<dbReference type="InterPro" id="IPR040596">
    <property type="entry name" value="RNase_II_C_S1"/>
</dbReference>
<sequence length="531" mass="55742">MRVRECFQDCSSELAGWLLEVPGDGVPRWMVAPGLTAGTGSGLQAGSFAPTDGRQDVVERRLTAPGIDFDRLRAELGLTAHFPPRVATEAAAVTDRCADERTDRRDLELVTVDPPGSMDLDQALRVVREGGGYLVHYAIADVAALVRPGGDLDEESRRRGETIYFPDGNVPLHPRVLSEGAGSLLPDEDRPAVLWTVHVDADGTVASAEVERATVRSRARLDYAGVSEAAATGTAHPSIAALPDFGATREAWSLGRGAVLLDLPDQDVVPNRDPKHARAWTLRLAPRTPADRWNAQVSLLVGMCAGTIMRKAGIGLFRTLPAAGPEAVDELARVADSLGAVWPDGATPGQFLAGLPADEPTTLALMSAGARLMRGAGYRAIEPGTPVDDADLVHAGVGGLYGHVTAPLRRLADRFATEVCLSVTAGRPVPDWVTESLPGLGKIMSGADSTAGTAARRSIDLAEAVVLSDQLGARFEATVLRDGNGKKAAEIFIAEPAIIAPCEPSPGAGRRCLVEVTQADPEAGTVGFAAL</sequence>
<evidence type="ECO:0000259" key="1">
    <source>
        <dbReference type="SMART" id="SM00955"/>
    </source>
</evidence>
<proteinExistence type="predicted"/>
<dbReference type="InterPro" id="IPR001900">
    <property type="entry name" value="RNase_II/R"/>
</dbReference>
<dbReference type="InterPro" id="IPR012340">
    <property type="entry name" value="NA-bd_OB-fold"/>
</dbReference>
<dbReference type="InterPro" id="IPR050180">
    <property type="entry name" value="RNR_Ribonuclease"/>
</dbReference>
<dbReference type="SMART" id="SM00955">
    <property type="entry name" value="RNB"/>
    <property type="match status" value="1"/>
</dbReference>